<keyword evidence="2" id="KW-1185">Reference proteome</keyword>
<sequence>MNEPDNLTGWVDRLGGTWVRVDDCPAPSYAIFAGSSWYPRTDGPGFDPQVHDGIGQPRSWDQVEYDFAPLTPASPELTAETIALVRRAVSE</sequence>
<protein>
    <submittedName>
        <fullName evidence="1">Uncharacterized protein</fullName>
    </submittedName>
</protein>
<dbReference type="EMBL" id="JACHXF010000017">
    <property type="protein sequence ID" value="MBB3099062.1"/>
    <property type="molecule type" value="Genomic_DNA"/>
</dbReference>
<organism evidence="1 2">
    <name type="scientific">Actinoplanes campanulatus</name>
    <dbReference type="NCBI Taxonomy" id="113559"/>
    <lineage>
        <taxon>Bacteria</taxon>
        <taxon>Bacillati</taxon>
        <taxon>Actinomycetota</taxon>
        <taxon>Actinomycetes</taxon>
        <taxon>Micromonosporales</taxon>
        <taxon>Micromonosporaceae</taxon>
        <taxon>Actinoplanes</taxon>
    </lineage>
</organism>
<gene>
    <name evidence="1" type="ORF">FHR83_006768</name>
</gene>
<evidence type="ECO:0000313" key="1">
    <source>
        <dbReference type="EMBL" id="MBB3099062.1"/>
    </source>
</evidence>
<dbReference type="AlphaFoldDB" id="A0A7W5AMK3"/>
<reference evidence="1 2" key="1">
    <citation type="submission" date="2020-08" db="EMBL/GenBank/DDBJ databases">
        <title>Genomic Encyclopedia of Type Strains, Phase III (KMG-III): the genomes of soil and plant-associated and newly described type strains.</title>
        <authorList>
            <person name="Whitman W."/>
        </authorList>
    </citation>
    <scope>NUCLEOTIDE SEQUENCE [LARGE SCALE GENOMIC DNA]</scope>
    <source>
        <strain evidence="1 2">CECT 3287</strain>
    </source>
</reference>
<dbReference type="Proteomes" id="UP000590749">
    <property type="component" value="Unassembled WGS sequence"/>
</dbReference>
<proteinExistence type="predicted"/>
<dbReference type="RefSeq" id="WP_183225141.1">
    <property type="nucleotide sequence ID" value="NZ_BMPW01000020.1"/>
</dbReference>
<name>A0A7W5AMK3_9ACTN</name>
<evidence type="ECO:0000313" key="2">
    <source>
        <dbReference type="Proteomes" id="UP000590749"/>
    </source>
</evidence>
<accession>A0A7W5AMK3</accession>
<comment type="caution">
    <text evidence="1">The sequence shown here is derived from an EMBL/GenBank/DDBJ whole genome shotgun (WGS) entry which is preliminary data.</text>
</comment>